<keyword evidence="10" id="KW-1185">Reference proteome</keyword>
<sequence>MLHEILIALLGEVGGIIEEINGVFLVREDCTLLTKSEKELINRVLKAAGYYKYLLKFTEKYGALNLGLKQDEEELSGLYLKALCRGIKDLLEEYRYNIASIEQEYLQEKTITIPSLLEKVRSEELNGVVKLLIQIENQKYRGGQLLNLLATEERCPSMKDIMSRIHYKVLQVFFHQLIAWSVHGDLLDTFREFFIMEKEGNEWTSKFILDLDMVPETCIGASQAEKVLFIGKAVRVLGKSITNEEILEFANALREVQNNFSKLLLAQVLERIRKSIGNKLWNLVVIKSNLLQHIFALKNYFLLARGEFILTFLQESAEMMALPPRPDTAETDINQGPFIQAQSALEEDPYLGKFRFTIKQSGFNFEDFKYSSDLCLLGNSRKIKNSLRLGTVRKAGAVWHTRKHPILPGFSSHILLKGNPPLNLTLMVQSEKEITGQTINAPLTSENIENGLVVNFSLNAGILKISILVNKALCGEIERKVDKNQFSIKISLELEKLKITLDDQTWLERTIPVNNIKLDVGGSTYIGLSSSSAVEICKWGFTHIGVGVNTGVFDSWSGLTLIYTPEPPIDLMLSTQILDKYMTLFTFLFTLRRAQFRLNRSWLKQTKSNIDRTRPEGNFIRKSLHLLAQMNFFLENFISYLQVDVIEAHFSIFKKLLTKSEDFEEVRKYHEQYVAGIANQCFLQAPKVVREVQEIASCCHQLSDNIDGGGDLLELERKFGRHSREVFEILSSQKNQHPALGQLLLRLNFNEFYK</sequence>
<dbReference type="InterPro" id="IPR041470">
    <property type="entry name" value="GCP_N"/>
</dbReference>
<dbReference type="GO" id="GO:0043015">
    <property type="term" value="F:gamma-tubulin binding"/>
    <property type="evidence" value="ECO:0007669"/>
    <property type="project" value="InterPro"/>
</dbReference>
<dbReference type="EMBL" id="MPUH01000132">
    <property type="protein sequence ID" value="OMJ89178.1"/>
    <property type="molecule type" value="Genomic_DNA"/>
</dbReference>
<dbReference type="Pfam" id="PF17681">
    <property type="entry name" value="GCP_N_terminal"/>
    <property type="match status" value="1"/>
</dbReference>
<dbReference type="PANTHER" id="PTHR19302">
    <property type="entry name" value="GAMMA TUBULIN COMPLEX PROTEIN"/>
    <property type="match status" value="1"/>
</dbReference>
<dbReference type="GO" id="GO:0051011">
    <property type="term" value="F:microtubule minus-end binding"/>
    <property type="evidence" value="ECO:0007669"/>
    <property type="project" value="TreeGrafter"/>
</dbReference>
<dbReference type="InterPro" id="IPR007259">
    <property type="entry name" value="GCP"/>
</dbReference>
<dbReference type="GO" id="GO:0051321">
    <property type="term" value="P:meiotic cell cycle"/>
    <property type="evidence" value="ECO:0007669"/>
    <property type="project" value="TreeGrafter"/>
</dbReference>
<accession>A0A1R2CJI8</accession>
<dbReference type="GO" id="GO:0005874">
    <property type="term" value="C:microtubule"/>
    <property type="evidence" value="ECO:0007669"/>
    <property type="project" value="UniProtKB-KW"/>
</dbReference>
<dbReference type="GO" id="GO:0000930">
    <property type="term" value="C:gamma-tubulin complex"/>
    <property type="evidence" value="ECO:0007669"/>
    <property type="project" value="TreeGrafter"/>
</dbReference>
<feature type="domain" description="Gamma tubulin complex component C-terminal" evidence="7">
    <location>
        <begin position="515"/>
        <end position="753"/>
    </location>
</feature>
<dbReference type="AlphaFoldDB" id="A0A1R2CJI8"/>
<comment type="similarity">
    <text evidence="2 6">Belongs to the TUBGCP family.</text>
</comment>
<evidence type="ECO:0000256" key="3">
    <source>
        <dbReference type="ARBA" id="ARBA00022490"/>
    </source>
</evidence>
<comment type="subcellular location">
    <subcellularLocation>
        <location evidence="1 6">Cytoplasm</location>
        <location evidence="1 6">Cytoskeleton</location>
        <location evidence="1 6">Microtubule organizing center</location>
    </subcellularLocation>
</comment>
<dbReference type="PANTHER" id="PTHR19302:SF27">
    <property type="entry name" value="GAMMA-TUBULIN COMPLEX COMPONENT 4"/>
    <property type="match status" value="1"/>
</dbReference>
<dbReference type="Proteomes" id="UP000187209">
    <property type="component" value="Unassembled WGS sequence"/>
</dbReference>
<evidence type="ECO:0000259" key="8">
    <source>
        <dbReference type="Pfam" id="PF17681"/>
    </source>
</evidence>
<comment type="caution">
    <text evidence="9">The sequence shown here is derived from an EMBL/GenBank/DDBJ whole genome shotgun (WGS) entry which is preliminary data.</text>
</comment>
<dbReference type="GO" id="GO:0000278">
    <property type="term" value="P:mitotic cell cycle"/>
    <property type="evidence" value="ECO:0007669"/>
    <property type="project" value="TreeGrafter"/>
</dbReference>
<evidence type="ECO:0000256" key="4">
    <source>
        <dbReference type="ARBA" id="ARBA00022701"/>
    </source>
</evidence>
<dbReference type="GO" id="GO:0000922">
    <property type="term" value="C:spindle pole"/>
    <property type="evidence" value="ECO:0007669"/>
    <property type="project" value="InterPro"/>
</dbReference>
<dbReference type="OrthoDB" id="78652at2759"/>
<evidence type="ECO:0000259" key="7">
    <source>
        <dbReference type="Pfam" id="PF04130"/>
    </source>
</evidence>
<evidence type="ECO:0000313" key="9">
    <source>
        <dbReference type="EMBL" id="OMJ89178.1"/>
    </source>
</evidence>
<proteinExistence type="inferred from homology"/>
<evidence type="ECO:0000256" key="6">
    <source>
        <dbReference type="RuleBase" id="RU363050"/>
    </source>
</evidence>
<keyword evidence="5 6" id="KW-0206">Cytoskeleton</keyword>
<gene>
    <name evidence="9" type="ORF">SteCoe_8727</name>
</gene>
<dbReference type="Pfam" id="PF04130">
    <property type="entry name" value="GCP_C_terminal"/>
    <property type="match status" value="1"/>
</dbReference>
<name>A0A1R2CJI8_9CILI</name>
<keyword evidence="3 6" id="KW-0963">Cytoplasm</keyword>
<keyword evidence="4 6" id="KW-0493">Microtubule</keyword>
<feature type="domain" description="Gamma tubulin complex component protein N-terminal" evidence="8">
    <location>
        <begin position="2"/>
        <end position="285"/>
    </location>
</feature>
<reference evidence="9 10" key="1">
    <citation type="submission" date="2016-11" db="EMBL/GenBank/DDBJ databases">
        <title>The macronuclear genome of Stentor coeruleus: a giant cell with tiny introns.</title>
        <authorList>
            <person name="Slabodnick M."/>
            <person name="Ruby J.G."/>
            <person name="Reiff S.B."/>
            <person name="Swart E.C."/>
            <person name="Gosai S."/>
            <person name="Prabakaran S."/>
            <person name="Witkowska E."/>
            <person name="Larue G.E."/>
            <person name="Fisher S."/>
            <person name="Freeman R.M."/>
            <person name="Gunawardena J."/>
            <person name="Chu W."/>
            <person name="Stover N.A."/>
            <person name="Gregory B.D."/>
            <person name="Nowacki M."/>
            <person name="Derisi J."/>
            <person name="Roy S.W."/>
            <person name="Marshall W.F."/>
            <person name="Sood P."/>
        </authorList>
    </citation>
    <scope>NUCLEOTIDE SEQUENCE [LARGE SCALE GENOMIC DNA]</scope>
    <source>
        <strain evidence="9">WM001</strain>
    </source>
</reference>
<dbReference type="InterPro" id="IPR040457">
    <property type="entry name" value="GCP_C"/>
</dbReference>
<organism evidence="9 10">
    <name type="scientific">Stentor coeruleus</name>
    <dbReference type="NCBI Taxonomy" id="5963"/>
    <lineage>
        <taxon>Eukaryota</taxon>
        <taxon>Sar</taxon>
        <taxon>Alveolata</taxon>
        <taxon>Ciliophora</taxon>
        <taxon>Postciliodesmatophora</taxon>
        <taxon>Heterotrichea</taxon>
        <taxon>Heterotrichida</taxon>
        <taxon>Stentoridae</taxon>
        <taxon>Stentor</taxon>
    </lineage>
</organism>
<evidence type="ECO:0000313" key="10">
    <source>
        <dbReference type="Proteomes" id="UP000187209"/>
    </source>
</evidence>
<dbReference type="Gene3D" id="1.20.120.1900">
    <property type="entry name" value="Gamma-tubulin complex, C-terminal domain"/>
    <property type="match status" value="2"/>
</dbReference>
<protein>
    <recommendedName>
        <fullName evidence="6">Spindle pole body component</fullName>
    </recommendedName>
</protein>
<dbReference type="GO" id="GO:0051225">
    <property type="term" value="P:spindle assembly"/>
    <property type="evidence" value="ECO:0007669"/>
    <property type="project" value="TreeGrafter"/>
</dbReference>
<evidence type="ECO:0000256" key="1">
    <source>
        <dbReference type="ARBA" id="ARBA00004267"/>
    </source>
</evidence>
<dbReference type="GO" id="GO:0031122">
    <property type="term" value="P:cytoplasmic microtubule organization"/>
    <property type="evidence" value="ECO:0007669"/>
    <property type="project" value="TreeGrafter"/>
</dbReference>
<evidence type="ECO:0000256" key="2">
    <source>
        <dbReference type="ARBA" id="ARBA00010337"/>
    </source>
</evidence>
<evidence type="ECO:0000256" key="5">
    <source>
        <dbReference type="ARBA" id="ARBA00023212"/>
    </source>
</evidence>
<dbReference type="InterPro" id="IPR042241">
    <property type="entry name" value="GCP_C_sf"/>
</dbReference>
<dbReference type="GO" id="GO:0007020">
    <property type="term" value="P:microtubule nucleation"/>
    <property type="evidence" value="ECO:0007669"/>
    <property type="project" value="InterPro"/>
</dbReference>